<comment type="caution">
    <text evidence="1">The sequence shown here is derived from an EMBL/GenBank/DDBJ whole genome shotgun (WGS) entry which is preliminary data.</text>
</comment>
<evidence type="ECO:0000313" key="1">
    <source>
        <dbReference type="EMBL" id="CAG8551637.1"/>
    </source>
</evidence>
<evidence type="ECO:0000313" key="2">
    <source>
        <dbReference type="Proteomes" id="UP000789706"/>
    </source>
</evidence>
<accession>A0A9N9B3Y0</accession>
<sequence length="112" mass="13278">MSNIKNLINSQKFSATNNNNNKKVKEQYSLEFYFNKQNNNVNNVESVVAFATKTTKTENDILGFEVHKKEDLEDLEDYRDFEENIILLRINGSFLRETSVENHWLDVLEWKE</sequence>
<dbReference type="EMBL" id="CAJVPK010000819">
    <property type="protein sequence ID" value="CAG8551637.1"/>
    <property type="molecule type" value="Genomic_DNA"/>
</dbReference>
<reference evidence="1" key="1">
    <citation type="submission" date="2021-06" db="EMBL/GenBank/DDBJ databases">
        <authorList>
            <person name="Kallberg Y."/>
            <person name="Tangrot J."/>
            <person name="Rosling A."/>
        </authorList>
    </citation>
    <scope>NUCLEOTIDE SEQUENCE</scope>
    <source>
        <strain evidence="1">AZ414A</strain>
    </source>
</reference>
<keyword evidence="2" id="KW-1185">Reference proteome</keyword>
<organism evidence="1 2">
    <name type="scientific">Diversispora eburnea</name>
    <dbReference type="NCBI Taxonomy" id="1213867"/>
    <lineage>
        <taxon>Eukaryota</taxon>
        <taxon>Fungi</taxon>
        <taxon>Fungi incertae sedis</taxon>
        <taxon>Mucoromycota</taxon>
        <taxon>Glomeromycotina</taxon>
        <taxon>Glomeromycetes</taxon>
        <taxon>Diversisporales</taxon>
        <taxon>Diversisporaceae</taxon>
        <taxon>Diversispora</taxon>
    </lineage>
</organism>
<dbReference type="AlphaFoldDB" id="A0A9N9B3Y0"/>
<gene>
    <name evidence="1" type="ORF">DEBURN_LOCUS7130</name>
</gene>
<name>A0A9N9B3Y0_9GLOM</name>
<protein>
    <submittedName>
        <fullName evidence="1">2793_t:CDS:1</fullName>
    </submittedName>
</protein>
<dbReference type="Proteomes" id="UP000789706">
    <property type="component" value="Unassembled WGS sequence"/>
</dbReference>
<proteinExistence type="predicted"/>